<dbReference type="KEGG" id="aori:SD37_05190"/>
<feature type="compositionally biased region" description="Basic and acidic residues" evidence="1">
    <location>
        <begin position="103"/>
        <end position="112"/>
    </location>
</feature>
<evidence type="ECO:0008006" key="4">
    <source>
        <dbReference type="Google" id="ProtNLM"/>
    </source>
</evidence>
<dbReference type="AlphaFoldDB" id="A0A193BSF4"/>
<gene>
    <name evidence="2" type="ORF">SD37_05190</name>
</gene>
<sequence>MGSAFVVRYQTTQESAGENEKLVEAVFAELAREQPGGLSYASFKLDDGVSFVHVGVVEGDGNPLAASAAFHEFQRGIRERAPEGPVPSGATLIGSYGFSSDHNGNERQETDR</sequence>
<organism evidence="2 3">
    <name type="scientific">Amycolatopsis orientalis</name>
    <name type="common">Nocardia orientalis</name>
    <dbReference type="NCBI Taxonomy" id="31958"/>
    <lineage>
        <taxon>Bacteria</taxon>
        <taxon>Bacillati</taxon>
        <taxon>Actinomycetota</taxon>
        <taxon>Actinomycetes</taxon>
        <taxon>Pseudonocardiales</taxon>
        <taxon>Pseudonocardiaceae</taxon>
        <taxon>Amycolatopsis</taxon>
    </lineage>
</organism>
<dbReference type="RefSeq" id="WP_044852068.1">
    <property type="nucleotide sequence ID" value="NZ_CP016174.1"/>
</dbReference>
<evidence type="ECO:0000256" key="1">
    <source>
        <dbReference type="SAM" id="MobiDB-lite"/>
    </source>
</evidence>
<evidence type="ECO:0000313" key="3">
    <source>
        <dbReference type="Proteomes" id="UP000093695"/>
    </source>
</evidence>
<reference evidence="2 3" key="1">
    <citation type="journal article" date="2015" name="Genome Announc.">
        <title>Draft Genome Sequence of Norvancomycin-Producing Strain Amycolatopsis orientalis CPCC200066.</title>
        <authorList>
            <person name="Lei X."/>
            <person name="Yuan F."/>
            <person name="Shi Y."/>
            <person name="Li X."/>
            <person name="Wang L."/>
            <person name="Hong B."/>
        </authorList>
    </citation>
    <scope>NUCLEOTIDE SEQUENCE [LARGE SCALE GENOMIC DNA]</scope>
    <source>
        <strain evidence="2 3">B-37</strain>
    </source>
</reference>
<protein>
    <recommendedName>
        <fullName evidence="4">ABM domain-containing protein</fullName>
    </recommendedName>
</protein>
<keyword evidence="3" id="KW-1185">Reference proteome</keyword>
<evidence type="ECO:0000313" key="2">
    <source>
        <dbReference type="EMBL" id="ANN15113.1"/>
    </source>
</evidence>
<dbReference type="EMBL" id="CP016174">
    <property type="protein sequence ID" value="ANN15113.1"/>
    <property type="molecule type" value="Genomic_DNA"/>
</dbReference>
<accession>A0A193BSF4</accession>
<dbReference type="Proteomes" id="UP000093695">
    <property type="component" value="Chromosome"/>
</dbReference>
<name>A0A193BSF4_AMYOR</name>
<dbReference type="STRING" id="31958.SD37_05190"/>
<feature type="region of interest" description="Disordered" evidence="1">
    <location>
        <begin position="80"/>
        <end position="112"/>
    </location>
</feature>
<proteinExistence type="predicted"/>